<feature type="region of interest" description="Disordered" evidence="1">
    <location>
        <begin position="130"/>
        <end position="150"/>
    </location>
</feature>
<feature type="transmembrane region" description="Helical" evidence="2">
    <location>
        <begin position="86"/>
        <end position="106"/>
    </location>
</feature>
<protein>
    <submittedName>
        <fullName evidence="3">Uncharacterized protein</fullName>
    </submittedName>
</protein>
<keyword evidence="2" id="KW-1133">Transmembrane helix</keyword>
<gene>
    <name evidence="3" type="ORF">C1J01_12335</name>
</gene>
<evidence type="ECO:0000256" key="2">
    <source>
        <dbReference type="SAM" id="Phobius"/>
    </source>
</evidence>
<feature type="transmembrane region" description="Helical" evidence="2">
    <location>
        <begin position="44"/>
        <end position="66"/>
    </location>
</feature>
<reference evidence="3 4" key="1">
    <citation type="submission" date="2018-01" db="EMBL/GenBank/DDBJ databases">
        <title>Draft genome sequence of Nonomuraea sp. KC333.</title>
        <authorList>
            <person name="Sahin N."/>
            <person name="Saygin H."/>
            <person name="Ay H."/>
        </authorList>
    </citation>
    <scope>NUCLEOTIDE SEQUENCE [LARGE SCALE GENOMIC DNA]</scope>
    <source>
        <strain evidence="3 4">KC333</strain>
    </source>
</reference>
<dbReference type="AlphaFoldDB" id="A0A2W2FX22"/>
<dbReference type="Proteomes" id="UP000249304">
    <property type="component" value="Unassembled WGS sequence"/>
</dbReference>
<evidence type="ECO:0000313" key="4">
    <source>
        <dbReference type="Proteomes" id="UP000249304"/>
    </source>
</evidence>
<evidence type="ECO:0000256" key="1">
    <source>
        <dbReference type="SAM" id="MobiDB-lite"/>
    </source>
</evidence>
<sequence length="150" mass="15998">MWYGAGDFALQAQRAFQISWPAVAALAAAAILLAFLAGSRLSPVASLIGGLGLTALGVLPVLEILGRGPLLPDDLLPGVMRTGMMTVAYSGLQAVLGVMLLVVSMFPSRWRASVTRQELPPAYDPGYDKTPSFFEPHPGPEDATRPMYRQ</sequence>
<keyword evidence="4" id="KW-1185">Reference proteome</keyword>
<feature type="transmembrane region" description="Helical" evidence="2">
    <location>
        <begin position="18"/>
        <end position="37"/>
    </location>
</feature>
<proteinExistence type="predicted"/>
<name>A0A2W2FX22_9ACTN</name>
<evidence type="ECO:0000313" key="3">
    <source>
        <dbReference type="EMBL" id="PZG19384.1"/>
    </source>
</evidence>
<accession>A0A2W2FX22</accession>
<keyword evidence="2" id="KW-0472">Membrane</keyword>
<keyword evidence="2" id="KW-0812">Transmembrane</keyword>
<dbReference type="EMBL" id="POUD01000039">
    <property type="protein sequence ID" value="PZG19384.1"/>
    <property type="molecule type" value="Genomic_DNA"/>
</dbReference>
<organism evidence="3 4">
    <name type="scientific">Nonomuraea aridisoli</name>
    <dbReference type="NCBI Taxonomy" id="2070368"/>
    <lineage>
        <taxon>Bacteria</taxon>
        <taxon>Bacillati</taxon>
        <taxon>Actinomycetota</taxon>
        <taxon>Actinomycetes</taxon>
        <taxon>Streptosporangiales</taxon>
        <taxon>Streptosporangiaceae</taxon>
        <taxon>Nonomuraea</taxon>
    </lineage>
</organism>
<comment type="caution">
    <text evidence="3">The sequence shown here is derived from an EMBL/GenBank/DDBJ whole genome shotgun (WGS) entry which is preliminary data.</text>
</comment>